<feature type="transmembrane region" description="Helical" evidence="9">
    <location>
        <begin position="682"/>
        <end position="704"/>
    </location>
</feature>
<dbReference type="PROSITE" id="PS50929">
    <property type="entry name" value="ABC_TM1F"/>
    <property type="match status" value="2"/>
</dbReference>
<feature type="transmembrane region" description="Helical" evidence="9">
    <location>
        <begin position="6"/>
        <end position="23"/>
    </location>
</feature>
<evidence type="ECO:0000256" key="5">
    <source>
        <dbReference type="ARBA" id="ARBA00022741"/>
    </source>
</evidence>
<keyword evidence="4 9" id="KW-0812">Transmembrane</keyword>
<organism evidence="12 13">
    <name type="scientific">Saccoglossus kowalevskii</name>
    <name type="common">Acorn worm</name>
    <dbReference type="NCBI Taxonomy" id="10224"/>
    <lineage>
        <taxon>Eukaryota</taxon>
        <taxon>Metazoa</taxon>
        <taxon>Hemichordata</taxon>
        <taxon>Enteropneusta</taxon>
        <taxon>Harrimaniidae</taxon>
        <taxon>Saccoglossus</taxon>
    </lineage>
</organism>
<feature type="transmembrane region" description="Helical" evidence="9">
    <location>
        <begin position="198"/>
        <end position="215"/>
    </location>
</feature>
<sequence length="1244" mass="140909">MTTKEAYLWATAISLSLGVRILIYQMSKFRLARIGMQLKIACCSLIYRKVLRLSNTALGGTSTGHIVNLLSNDVNKFEVVFYYIHYLWISPLVFIFVMVVLWRLSGPVCLVAFSFLALAMFGQVFTGKYFSRLRAKTATLTDERVEKMSDIVSAMRTIKMFAWEETFSKLIRNIRRKEIQVIQETSKLLALMHGNPQCFIPVFMFLLFVISSLVGENSVDIKTVFLVMPLVLSIRLPMTYYYPQAITRLSQSYITVQRIQNLLLMDETASLCYWNHSHRCKRGMTVKSITCTWDKSVDIPTLKDISFNVRPGELLAVVGPVGSGKSSLLMALLNELQISNGGLEVMGSVAYASQQPWIFSASLRQNIIFGRRYDKKKYDKVIDLCDLERDIRTLSYGDRTLVGERGVALSGGQRSRVSLARVLYSDADVYLLDDPLSAVDASVGRHIFNKCIKEYLSSKLCILVTHQLQYLCGADRILILEQGKTSTICTFDEMVMAGVDFNNSLEKEKNAKQHVYQGHNIFNMGNVTTYPSRRRISLAHESPMDSMSWLSLSEMPGFLPEFPAYTLEIVQRFPICFPQSGKKDNMECTAIQEFEVEERHSGSIDWKIYIDYFKAGGIWLFIFSILITIFAQVVIIMTDWWLSFWAQTEERYHDLEIIAFNSSSINMNNTWFHPGLSTHEHIYIYSVLVVSLYTFAILRTYLLFKVCLNASKNLHNRMFEAIIRAPILFYDTNPVGRILNRFSRDIGYMDEVLPKLIFDFIQPNFAVCGSIILACVINPWVLIPAIPMVPLVMYIRSYYLQTSRDIKRFEGTTRSPVFSHLSATLQGLCTIRAFNAEDIFVREFDDHQNLHTGAYFLHITMRAWLSLRLEIICACFISSVAFTAIAVAEGLNVILIGLSMTYSMSLMTDFQTVIGFSTEVENQMTSSERVISYCNICPEGPLQILNITDPGWPKDGNITMTDVSFKYSKNSPAVIKNICFSIRAMEKVGIVGRTGAGKSSLINCIFRMAEPSGTIKIDGVDITRLGLHDLRSKISIITQEPVLFRGSLRSNLDPFTEYADSEILKALEQVQLLYEVQRFVGGLDTELAESGSNLSVGQRQLVSLARTLLRKNKILILDEATANIDKRTDAIIQETIRNRFQHCTVLTIAHRLNTVMDSDRILVMSNGRVAEFDEPHLLLQNPLGELSRMVAQTGRSEAKDLHDIAMAAYNKRHLEAKMSMFDGDQPSPNIIGAITNVPLLDTLV</sequence>
<dbReference type="Gene3D" id="3.40.50.300">
    <property type="entry name" value="P-loop containing nucleotide triphosphate hydrolases"/>
    <property type="match status" value="2"/>
</dbReference>
<keyword evidence="12" id="KW-1185">Reference proteome</keyword>
<dbReference type="SUPFAM" id="SSF52540">
    <property type="entry name" value="P-loop containing nucleoside triphosphate hydrolases"/>
    <property type="match status" value="2"/>
</dbReference>
<proteinExistence type="inferred from homology"/>
<dbReference type="InterPro" id="IPR011527">
    <property type="entry name" value="ABC1_TM_dom"/>
</dbReference>
<keyword evidence="5" id="KW-0547">Nucleotide-binding</keyword>
<dbReference type="InterPro" id="IPR027417">
    <property type="entry name" value="P-loop_NTPase"/>
</dbReference>
<dbReference type="InterPro" id="IPR017871">
    <property type="entry name" value="ABC_transporter-like_CS"/>
</dbReference>
<evidence type="ECO:0000256" key="3">
    <source>
        <dbReference type="ARBA" id="ARBA00022448"/>
    </source>
</evidence>
<dbReference type="InterPro" id="IPR003593">
    <property type="entry name" value="AAA+_ATPase"/>
</dbReference>
<dbReference type="Gene3D" id="1.20.1560.10">
    <property type="entry name" value="ABC transporter type 1, transmembrane domain"/>
    <property type="match status" value="2"/>
</dbReference>
<evidence type="ECO:0000259" key="10">
    <source>
        <dbReference type="PROSITE" id="PS50893"/>
    </source>
</evidence>
<keyword evidence="8 9" id="KW-0472">Membrane</keyword>
<accession>A0ABM0MLN3</accession>
<dbReference type="PROSITE" id="PS50893">
    <property type="entry name" value="ABC_TRANSPORTER_2"/>
    <property type="match status" value="2"/>
</dbReference>
<dbReference type="PANTHER" id="PTHR24223">
    <property type="entry name" value="ATP-BINDING CASSETTE SUB-FAMILY C"/>
    <property type="match status" value="1"/>
</dbReference>
<dbReference type="CDD" id="cd03244">
    <property type="entry name" value="ABCC_MRP_domain2"/>
    <property type="match status" value="1"/>
</dbReference>
<dbReference type="SUPFAM" id="SSF90123">
    <property type="entry name" value="ABC transporter transmembrane region"/>
    <property type="match status" value="2"/>
</dbReference>
<evidence type="ECO:0000259" key="11">
    <source>
        <dbReference type="PROSITE" id="PS50929"/>
    </source>
</evidence>
<dbReference type="InterPro" id="IPR036640">
    <property type="entry name" value="ABC1_TM_sf"/>
</dbReference>
<dbReference type="GeneID" id="100378585"/>
<keyword evidence="7 9" id="KW-1133">Transmembrane helix</keyword>
<dbReference type="CDD" id="cd03250">
    <property type="entry name" value="ABCC_MRP_domain1"/>
    <property type="match status" value="1"/>
</dbReference>
<comment type="subcellular location">
    <subcellularLocation>
        <location evidence="1">Membrane</location>
        <topology evidence="1">Multi-pass membrane protein</topology>
    </subcellularLocation>
</comment>
<feature type="domain" description="ABC transporter" evidence="10">
    <location>
        <begin position="284"/>
        <end position="507"/>
    </location>
</feature>
<feature type="transmembrane region" description="Helical" evidence="9">
    <location>
        <begin position="617"/>
        <end position="642"/>
    </location>
</feature>
<evidence type="ECO:0000256" key="7">
    <source>
        <dbReference type="ARBA" id="ARBA00022989"/>
    </source>
</evidence>
<evidence type="ECO:0000256" key="8">
    <source>
        <dbReference type="ARBA" id="ARBA00023136"/>
    </source>
</evidence>
<reference evidence="13" key="1">
    <citation type="submission" date="2025-08" db="UniProtKB">
        <authorList>
            <consortium name="RefSeq"/>
        </authorList>
    </citation>
    <scope>IDENTIFICATION</scope>
    <source>
        <tissue evidence="13">Testes</tissue>
    </source>
</reference>
<dbReference type="PANTHER" id="PTHR24223:SF456">
    <property type="entry name" value="MULTIDRUG RESISTANCE-ASSOCIATED PROTEIN LETHAL(2)03659"/>
    <property type="match status" value="1"/>
</dbReference>
<evidence type="ECO:0000256" key="1">
    <source>
        <dbReference type="ARBA" id="ARBA00004141"/>
    </source>
</evidence>
<feature type="domain" description="ABC transporter" evidence="10">
    <location>
        <begin position="958"/>
        <end position="1191"/>
    </location>
</feature>
<dbReference type="InterPro" id="IPR050173">
    <property type="entry name" value="ABC_transporter_C-like"/>
</dbReference>
<comment type="similarity">
    <text evidence="2">Belongs to the ABC transporter superfamily. ABCC family. Conjugate transporter (TC 3.A.1.208) subfamily.</text>
</comment>
<dbReference type="Pfam" id="PF00005">
    <property type="entry name" value="ABC_tran"/>
    <property type="match status" value="2"/>
</dbReference>
<feature type="transmembrane region" description="Helical" evidence="9">
    <location>
        <begin position="110"/>
        <end position="130"/>
    </location>
</feature>
<feature type="transmembrane region" description="Helical" evidence="9">
    <location>
        <begin position="80"/>
        <end position="104"/>
    </location>
</feature>
<evidence type="ECO:0000256" key="2">
    <source>
        <dbReference type="ARBA" id="ARBA00009726"/>
    </source>
</evidence>
<dbReference type="Proteomes" id="UP000694865">
    <property type="component" value="Unplaced"/>
</dbReference>
<dbReference type="Pfam" id="PF00664">
    <property type="entry name" value="ABC_membrane"/>
    <property type="match status" value="2"/>
</dbReference>
<dbReference type="SMART" id="SM00382">
    <property type="entry name" value="AAA"/>
    <property type="match status" value="2"/>
</dbReference>
<gene>
    <name evidence="13" type="primary">LOC100378585</name>
</gene>
<protein>
    <submittedName>
        <fullName evidence="13">Multidrug resistance-associated protein 4-like</fullName>
    </submittedName>
</protein>
<evidence type="ECO:0000313" key="13">
    <source>
        <dbReference type="RefSeq" id="XP_006820924.1"/>
    </source>
</evidence>
<feature type="domain" description="ABC transmembrane type-1" evidence="11">
    <location>
        <begin position="1"/>
        <end position="239"/>
    </location>
</feature>
<evidence type="ECO:0000256" key="4">
    <source>
        <dbReference type="ARBA" id="ARBA00022692"/>
    </source>
</evidence>
<dbReference type="InterPro" id="IPR003439">
    <property type="entry name" value="ABC_transporter-like_ATP-bd"/>
</dbReference>
<name>A0ABM0MLN3_SACKO</name>
<evidence type="ECO:0000313" key="12">
    <source>
        <dbReference type="Proteomes" id="UP000694865"/>
    </source>
</evidence>
<dbReference type="PROSITE" id="PS00211">
    <property type="entry name" value="ABC_TRANSPORTER_1"/>
    <property type="match status" value="2"/>
</dbReference>
<feature type="domain" description="ABC transmembrane type-1" evidence="11">
    <location>
        <begin position="622"/>
        <end position="922"/>
    </location>
</feature>
<keyword evidence="6" id="KW-0067">ATP-binding</keyword>
<evidence type="ECO:0000256" key="9">
    <source>
        <dbReference type="SAM" id="Phobius"/>
    </source>
</evidence>
<keyword evidence="3" id="KW-0813">Transport</keyword>
<dbReference type="RefSeq" id="XP_006820924.1">
    <property type="nucleotide sequence ID" value="XM_006820861.1"/>
</dbReference>
<evidence type="ECO:0000256" key="6">
    <source>
        <dbReference type="ARBA" id="ARBA00022840"/>
    </source>
</evidence>